<feature type="domain" description="NADP-dependent oxidoreductase" evidence="1">
    <location>
        <begin position="5"/>
        <end position="283"/>
    </location>
</feature>
<dbReference type="InterPro" id="IPR053135">
    <property type="entry name" value="AKR2_Oxidoreductase"/>
</dbReference>
<reference evidence="2" key="1">
    <citation type="submission" date="2020-10" db="EMBL/GenBank/DDBJ databases">
        <title>Genome sequence of the unusual species of purple photosynthetic bacteria, Phaeovibrio sulfidiphilus DSM 23193, type strain.</title>
        <authorList>
            <person name="Kyndt J.A."/>
            <person name="Meyer T.E."/>
        </authorList>
    </citation>
    <scope>NUCLEOTIDE SEQUENCE</scope>
    <source>
        <strain evidence="2">DSM 23193</strain>
    </source>
</reference>
<dbReference type="AlphaFoldDB" id="A0A8J6YJ82"/>
<dbReference type="Pfam" id="PF00248">
    <property type="entry name" value="Aldo_ket_red"/>
    <property type="match status" value="1"/>
</dbReference>
<dbReference type="Proteomes" id="UP000631034">
    <property type="component" value="Unassembled WGS sequence"/>
</dbReference>
<protein>
    <submittedName>
        <fullName evidence="2">Aldo/keto reductase</fullName>
    </submittedName>
</protein>
<dbReference type="CDD" id="cd19097">
    <property type="entry name" value="AKR_unchar"/>
    <property type="match status" value="1"/>
</dbReference>
<evidence type="ECO:0000313" key="3">
    <source>
        <dbReference type="Proteomes" id="UP000631034"/>
    </source>
</evidence>
<dbReference type="InterPro" id="IPR023210">
    <property type="entry name" value="NADP_OxRdtase_dom"/>
</dbReference>
<keyword evidence="3" id="KW-1185">Reference proteome</keyword>
<dbReference type="Gene3D" id="3.20.20.100">
    <property type="entry name" value="NADP-dependent oxidoreductase domain"/>
    <property type="match status" value="1"/>
</dbReference>
<dbReference type="InterPro" id="IPR036812">
    <property type="entry name" value="NAD(P)_OxRdtase_dom_sf"/>
</dbReference>
<dbReference type="RefSeq" id="WP_192534338.1">
    <property type="nucleotide sequence ID" value="NZ_JACZHT010000004.1"/>
</dbReference>
<gene>
    <name evidence="2" type="ORF">IHV25_06660</name>
</gene>
<dbReference type="EMBL" id="JACZHT010000004">
    <property type="protein sequence ID" value="MBE1237326.1"/>
    <property type="molecule type" value="Genomic_DNA"/>
</dbReference>
<dbReference type="PANTHER" id="PTHR43312">
    <property type="entry name" value="D-THREO-ALDOSE 1-DEHYDROGENASE"/>
    <property type="match status" value="1"/>
</dbReference>
<sequence length="299" mass="32519">MSASRLVLGTAQLGQPYGVANRTGQPDADQATAVVRAALECGVTGFDTARAYGTSEQVLGHALGALDAQAQARIVTKLPPELTLADAENMDTMVEISLCRLGVERLDCLMFHREEHLAYLEEPGFVVYFMALMESGLTRSLGCSVYTPERALEALDNPFLHAIQIPASVFDRRFEDAGVFERAEEAGKTVHIRSALLQGVLCLAPGDLPPYLAPLSDSVRALHALCRSLEVPVAVLAVRWLLARYPSARVLFGAETPEQVRETARAARGLHLSGDTLSALDRLVPPQENRLLNPSLWRH</sequence>
<comment type="caution">
    <text evidence="2">The sequence shown here is derived from an EMBL/GenBank/DDBJ whole genome shotgun (WGS) entry which is preliminary data.</text>
</comment>
<accession>A0A8J6YJ82</accession>
<evidence type="ECO:0000313" key="2">
    <source>
        <dbReference type="EMBL" id="MBE1237326.1"/>
    </source>
</evidence>
<evidence type="ECO:0000259" key="1">
    <source>
        <dbReference type="Pfam" id="PF00248"/>
    </source>
</evidence>
<proteinExistence type="predicted"/>
<organism evidence="2 3">
    <name type="scientific">Phaeovibrio sulfidiphilus</name>
    <dbReference type="NCBI Taxonomy" id="1220600"/>
    <lineage>
        <taxon>Bacteria</taxon>
        <taxon>Pseudomonadati</taxon>
        <taxon>Pseudomonadota</taxon>
        <taxon>Alphaproteobacteria</taxon>
        <taxon>Rhodospirillales</taxon>
        <taxon>Rhodospirillaceae</taxon>
        <taxon>Phaeovibrio</taxon>
    </lineage>
</organism>
<name>A0A8J6YJ82_9PROT</name>
<dbReference type="SUPFAM" id="SSF51430">
    <property type="entry name" value="NAD(P)-linked oxidoreductase"/>
    <property type="match status" value="1"/>
</dbReference>
<dbReference type="PANTHER" id="PTHR43312:SF1">
    <property type="entry name" value="NADP-DEPENDENT OXIDOREDUCTASE DOMAIN-CONTAINING PROTEIN"/>
    <property type="match status" value="1"/>
</dbReference>